<dbReference type="InterPro" id="IPR011990">
    <property type="entry name" value="TPR-like_helical_dom_sf"/>
</dbReference>
<dbReference type="GO" id="GO:0003677">
    <property type="term" value="F:DNA binding"/>
    <property type="evidence" value="ECO:0007669"/>
    <property type="project" value="InterPro"/>
</dbReference>
<sequence>MNNQITLGQKIRLFRLRLGLSQREFAKGICTPSMISQIESGRCNPSNHLLQAIVDRLGVSLSDVVENAHFNMKSVSLFWMAKTLLSQSKFSSALQVLDQLEVGFSELTETPDFHFHRALCLIEQDILDEAQTMISLLADPVSKLSDRHSYARAEYLLGRIEMKKQYWQTAQHHFNNTLKALEEGGISDDEVEISALIGFAKAQKHLGNLQAAWETNNRAMTALQRIGDLESQCTLLLEMAQSSLDQQQPIQSAEYAQRALGCAQALNNRYNQLQVELQIASTQAAAGQPELAEFALERIADELLKLNQSTEAGVAFAELSKARMVGGNLAKAEEASQFAKQLLPQNHHHYAEALRVEAYVAKENRQWELAFKRFKQSADCFQLAGSLDEYEATAFELSRMYAEHQQDGLAYKILADLWATRFQVHRRRGHVI</sequence>
<evidence type="ECO:0000313" key="3">
    <source>
        <dbReference type="Proteomes" id="UP000027931"/>
    </source>
</evidence>
<dbReference type="OrthoDB" id="2470999at2"/>
<dbReference type="InterPro" id="IPR010982">
    <property type="entry name" value="Lambda_DNA-bd_dom_sf"/>
</dbReference>
<keyword evidence="3" id="KW-1185">Reference proteome</keyword>
<dbReference type="Gene3D" id="1.25.40.10">
    <property type="entry name" value="Tetratricopeptide repeat domain"/>
    <property type="match status" value="2"/>
</dbReference>
<dbReference type="Gene3D" id="1.10.260.40">
    <property type="entry name" value="lambda repressor-like DNA-binding domains"/>
    <property type="match status" value="1"/>
</dbReference>
<evidence type="ECO:0000313" key="2">
    <source>
        <dbReference type="EMBL" id="KEO84915.1"/>
    </source>
</evidence>
<dbReference type="PANTHER" id="PTHR37038">
    <property type="entry name" value="TRANSCRIPTIONAL REGULATOR-RELATED"/>
    <property type="match status" value="1"/>
</dbReference>
<dbReference type="CDD" id="cd00093">
    <property type="entry name" value="HTH_XRE"/>
    <property type="match status" value="1"/>
</dbReference>
<dbReference type="SUPFAM" id="SSF48452">
    <property type="entry name" value="TPR-like"/>
    <property type="match status" value="2"/>
</dbReference>
<dbReference type="STRING" id="1157490.EL26_02585"/>
<comment type="caution">
    <text evidence="2">The sequence shown here is derived from an EMBL/GenBank/DDBJ whole genome shotgun (WGS) entry which is preliminary data.</text>
</comment>
<protein>
    <recommendedName>
        <fullName evidence="1">HTH cro/C1-type domain-containing protein</fullName>
    </recommendedName>
</protein>
<dbReference type="SMART" id="SM00530">
    <property type="entry name" value="HTH_XRE"/>
    <property type="match status" value="1"/>
</dbReference>
<dbReference type="Proteomes" id="UP000027931">
    <property type="component" value="Unassembled WGS sequence"/>
</dbReference>
<evidence type="ECO:0000259" key="1">
    <source>
        <dbReference type="PROSITE" id="PS50943"/>
    </source>
</evidence>
<feature type="domain" description="HTH cro/C1-type" evidence="1">
    <location>
        <begin position="11"/>
        <end position="64"/>
    </location>
</feature>
<accession>A0A074LWD9</accession>
<reference evidence="2 3" key="1">
    <citation type="journal article" date="2013" name="Int. J. Syst. Evol. Microbiol.">
        <title>Tumebacillus flagellatus sp. nov., an alpha-amylase/pullulanase-producing bacterium isolated from cassava wastewater.</title>
        <authorList>
            <person name="Wang Q."/>
            <person name="Xie N."/>
            <person name="Qin Y."/>
            <person name="Shen N."/>
            <person name="Zhu J."/>
            <person name="Mi H."/>
            <person name="Huang R."/>
        </authorList>
    </citation>
    <scope>NUCLEOTIDE SEQUENCE [LARGE SCALE GENOMIC DNA]</scope>
    <source>
        <strain evidence="2 3">GST4</strain>
    </source>
</reference>
<dbReference type="RefSeq" id="WP_038084087.1">
    <property type="nucleotide sequence ID" value="NZ_JMIR01000002.1"/>
</dbReference>
<gene>
    <name evidence="2" type="ORF">EL26_02585</name>
</gene>
<name>A0A074LWD9_9BACL</name>
<dbReference type="PROSITE" id="PS50943">
    <property type="entry name" value="HTH_CROC1"/>
    <property type="match status" value="1"/>
</dbReference>
<organism evidence="2 3">
    <name type="scientific">Tumebacillus flagellatus</name>
    <dbReference type="NCBI Taxonomy" id="1157490"/>
    <lineage>
        <taxon>Bacteria</taxon>
        <taxon>Bacillati</taxon>
        <taxon>Bacillota</taxon>
        <taxon>Bacilli</taxon>
        <taxon>Bacillales</taxon>
        <taxon>Alicyclobacillaceae</taxon>
        <taxon>Tumebacillus</taxon>
    </lineage>
</organism>
<proteinExistence type="predicted"/>
<dbReference type="EMBL" id="JMIR01000002">
    <property type="protein sequence ID" value="KEO84915.1"/>
    <property type="molecule type" value="Genomic_DNA"/>
</dbReference>
<dbReference type="InterPro" id="IPR053163">
    <property type="entry name" value="HTH-type_regulator_Rgg"/>
</dbReference>
<dbReference type="eggNOG" id="COG1396">
    <property type="taxonomic scope" value="Bacteria"/>
</dbReference>
<dbReference type="AlphaFoldDB" id="A0A074LWD9"/>
<dbReference type="InterPro" id="IPR001387">
    <property type="entry name" value="Cro/C1-type_HTH"/>
</dbReference>
<dbReference type="SUPFAM" id="SSF47413">
    <property type="entry name" value="lambda repressor-like DNA-binding domains"/>
    <property type="match status" value="1"/>
</dbReference>
<dbReference type="PANTHER" id="PTHR37038:SF14">
    <property type="entry name" value="TRANSCRIPTIONAL ACTIVATOR"/>
    <property type="match status" value="1"/>
</dbReference>
<dbReference type="Pfam" id="PF01381">
    <property type="entry name" value="HTH_3"/>
    <property type="match status" value="1"/>
</dbReference>